<keyword evidence="3" id="KW-1185">Reference proteome</keyword>
<dbReference type="InterPro" id="IPR000182">
    <property type="entry name" value="GNAT_dom"/>
</dbReference>
<dbReference type="Proteomes" id="UP000612899">
    <property type="component" value="Unassembled WGS sequence"/>
</dbReference>
<evidence type="ECO:0000313" key="2">
    <source>
        <dbReference type="EMBL" id="GIH02787.1"/>
    </source>
</evidence>
<dbReference type="Pfam" id="PF00583">
    <property type="entry name" value="Acetyltransf_1"/>
    <property type="match status" value="1"/>
</dbReference>
<dbReference type="AlphaFoldDB" id="A0A8J3VDW0"/>
<dbReference type="SUPFAM" id="SSF55729">
    <property type="entry name" value="Acyl-CoA N-acyltransferases (Nat)"/>
    <property type="match status" value="1"/>
</dbReference>
<reference evidence="2" key="1">
    <citation type="submission" date="2021-01" db="EMBL/GenBank/DDBJ databases">
        <title>Whole genome shotgun sequence of Rhizocola hellebori NBRC 109834.</title>
        <authorList>
            <person name="Komaki H."/>
            <person name="Tamura T."/>
        </authorList>
    </citation>
    <scope>NUCLEOTIDE SEQUENCE</scope>
    <source>
        <strain evidence="2">NBRC 109834</strain>
    </source>
</reference>
<organism evidence="2 3">
    <name type="scientific">Rhizocola hellebori</name>
    <dbReference type="NCBI Taxonomy" id="1392758"/>
    <lineage>
        <taxon>Bacteria</taxon>
        <taxon>Bacillati</taxon>
        <taxon>Actinomycetota</taxon>
        <taxon>Actinomycetes</taxon>
        <taxon>Micromonosporales</taxon>
        <taxon>Micromonosporaceae</taxon>
        <taxon>Rhizocola</taxon>
    </lineage>
</organism>
<sequence length="142" mass="15919">MRGLGHIFPQEDYPFPRDQIHARWIAEIAHPDIDVYVVEHTGVISGFAATRGNELLHFGTAVDTWGTGLAVAVHDEILVHLAAAGHSLVRLRVFEENHRAISFYRKLGWRPTGARSTTSFPPHPVLVEYELSLGDHEPNPNR</sequence>
<dbReference type="PROSITE" id="PS51186">
    <property type="entry name" value="GNAT"/>
    <property type="match status" value="1"/>
</dbReference>
<protein>
    <recommendedName>
        <fullName evidence="1">N-acetyltransferase domain-containing protein</fullName>
    </recommendedName>
</protein>
<evidence type="ECO:0000313" key="3">
    <source>
        <dbReference type="Proteomes" id="UP000612899"/>
    </source>
</evidence>
<dbReference type="GO" id="GO:0016747">
    <property type="term" value="F:acyltransferase activity, transferring groups other than amino-acyl groups"/>
    <property type="evidence" value="ECO:0007669"/>
    <property type="project" value="InterPro"/>
</dbReference>
<dbReference type="Gene3D" id="3.40.630.30">
    <property type="match status" value="1"/>
</dbReference>
<name>A0A8J3VDW0_9ACTN</name>
<proteinExistence type="predicted"/>
<evidence type="ECO:0000259" key="1">
    <source>
        <dbReference type="PROSITE" id="PS51186"/>
    </source>
</evidence>
<dbReference type="EMBL" id="BONY01000004">
    <property type="protein sequence ID" value="GIH02787.1"/>
    <property type="molecule type" value="Genomic_DNA"/>
</dbReference>
<dbReference type="InterPro" id="IPR016181">
    <property type="entry name" value="Acyl_CoA_acyltransferase"/>
</dbReference>
<accession>A0A8J3VDW0</accession>
<gene>
    <name evidence="2" type="ORF">Rhe02_08540</name>
</gene>
<feature type="domain" description="N-acetyltransferase" evidence="1">
    <location>
        <begin position="1"/>
        <end position="134"/>
    </location>
</feature>
<comment type="caution">
    <text evidence="2">The sequence shown here is derived from an EMBL/GenBank/DDBJ whole genome shotgun (WGS) entry which is preliminary data.</text>
</comment>